<proteinExistence type="predicted"/>
<evidence type="ECO:0000256" key="6">
    <source>
        <dbReference type="ARBA" id="ARBA00023163"/>
    </source>
</evidence>
<feature type="domain" description="HTH myb-type" evidence="10">
    <location>
        <begin position="67"/>
        <end position="119"/>
    </location>
</feature>
<dbReference type="KEGG" id="sind:105177882"/>
<keyword evidence="11" id="KW-1185">Reference proteome</keyword>
<dbReference type="FunCoup" id="A0A6I9UE42">
    <property type="interactions" value="5"/>
</dbReference>
<feature type="compositionally biased region" description="Polar residues" evidence="8">
    <location>
        <begin position="248"/>
        <end position="259"/>
    </location>
</feature>
<keyword evidence="2" id="KW-0677">Repeat</keyword>
<dbReference type="InterPro" id="IPR015495">
    <property type="entry name" value="Myb_TF_plants"/>
</dbReference>
<evidence type="ECO:0000256" key="3">
    <source>
        <dbReference type="ARBA" id="ARBA00023015"/>
    </source>
</evidence>
<dbReference type="GO" id="GO:0080090">
    <property type="term" value="P:regulation of primary metabolic process"/>
    <property type="evidence" value="ECO:0007669"/>
    <property type="project" value="UniProtKB-ARBA"/>
</dbReference>
<feature type="domain" description="Myb-like" evidence="9">
    <location>
        <begin position="67"/>
        <end position="119"/>
    </location>
</feature>
<dbReference type="PROSITE" id="PS51294">
    <property type="entry name" value="HTH_MYB"/>
    <property type="match status" value="2"/>
</dbReference>
<reference evidence="12" key="1">
    <citation type="submission" date="2025-08" db="UniProtKB">
        <authorList>
            <consortium name="RefSeq"/>
        </authorList>
    </citation>
    <scope>IDENTIFICATION</scope>
</reference>
<evidence type="ECO:0000256" key="8">
    <source>
        <dbReference type="SAM" id="MobiDB-lite"/>
    </source>
</evidence>
<dbReference type="Pfam" id="PF00249">
    <property type="entry name" value="Myb_DNA-binding"/>
    <property type="match status" value="2"/>
</dbReference>
<gene>
    <name evidence="12" type="primary">LOC105177882</name>
</gene>
<keyword evidence="5" id="KW-0010">Activator</keyword>
<evidence type="ECO:0000256" key="4">
    <source>
        <dbReference type="ARBA" id="ARBA00023125"/>
    </source>
</evidence>
<comment type="subcellular location">
    <subcellularLocation>
        <location evidence="1">Nucleus</location>
    </subcellularLocation>
</comment>
<keyword evidence="3" id="KW-0805">Transcription regulation</keyword>
<dbReference type="OrthoDB" id="2143914at2759"/>
<dbReference type="AlphaFoldDB" id="A0A6I9UE42"/>
<dbReference type="PANTHER" id="PTHR47999">
    <property type="entry name" value="TRANSCRIPTION FACTOR MYB8-RELATED-RELATED"/>
    <property type="match status" value="1"/>
</dbReference>
<dbReference type="PROSITE" id="PS50090">
    <property type="entry name" value="MYB_LIKE"/>
    <property type="match status" value="2"/>
</dbReference>
<dbReference type="InterPro" id="IPR017930">
    <property type="entry name" value="Myb_dom"/>
</dbReference>
<keyword evidence="6" id="KW-0804">Transcription</keyword>
<accession>A0A6I9UE42</accession>
<keyword evidence="7" id="KW-0539">Nucleus</keyword>
<evidence type="ECO:0000256" key="5">
    <source>
        <dbReference type="ARBA" id="ARBA00023159"/>
    </source>
</evidence>
<dbReference type="GeneID" id="105177882"/>
<dbReference type="SMART" id="SM00717">
    <property type="entry name" value="SANT"/>
    <property type="match status" value="2"/>
</dbReference>
<evidence type="ECO:0000259" key="10">
    <source>
        <dbReference type="PROSITE" id="PS51294"/>
    </source>
</evidence>
<evidence type="ECO:0000313" key="12">
    <source>
        <dbReference type="RefSeq" id="XP_011099468.1"/>
    </source>
</evidence>
<dbReference type="GO" id="GO:0003677">
    <property type="term" value="F:DNA binding"/>
    <property type="evidence" value="ECO:0007669"/>
    <property type="project" value="UniProtKB-KW"/>
</dbReference>
<dbReference type="PANTHER" id="PTHR47999:SF24">
    <property type="entry name" value="TRANSCRIPTION FACTOR MYB90"/>
    <property type="match status" value="1"/>
</dbReference>
<evidence type="ECO:0000256" key="7">
    <source>
        <dbReference type="ARBA" id="ARBA00023242"/>
    </source>
</evidence>
<feature type="domain" description="Myb-like" evidence="9">
    <location>
        <begin position="120"/>
        <end position="170"/>
    </location>
</feature>
<feature type="compositionally biased region" description="Basic and acidic residues" evidence="8">
    <location>
        <begin position="219"/>
        <end position="229"/>
    </location>
</feature>
<dbReference type="SMR" id="A0A6I9UE42"/>
<dbReference type="CDD" id="cd00167">
    <property type="entry name" value="SANT"/>
    <property type="match status" value="2"/>
</dbReference>
<dbReference type="InterPro" id="IPR001005">
    <property type="entry name" value="SANT/Myb"/>
</dbReference>
<evidence type="ECO:0000313" key="11">
    <source>
        <dbReference type="Proteomes" id="UP000504604"/>
    </source>
</evidence>
<dbReference type="SUPFAM" id="SSF46689">
    <property type="entry name" value="Homeodomain-like"/>
    <property type="match status" value="1"/>
</dbReference>
<name>A0A6I9UE42_SESIN</name>
<evidence type="ECO:0000256" key="1">
    <source>
        <dbReference type="ARBA" id="ARBA00004123"/>
    </source>
</evidence>
<dbReference type="FunFam" id="1.10.10.60:FF:000218">
    <property type="entry name" value="Myb transcription factor"/>
    <property type="match status" value="1"/>
</dbReference>
<dbReference type="InParanoid" id="A0A6I9UE42"/>
<organism evidence="11 12">
    <name type="scientific">Sesamum indicum</name>
    <name type="common">Oriental sesame</name>
    <name type="synonym">Sesamum orientale</name>
    <dbReference type="NCBI Taxonomy" id="4182"/>
    <lineage>
        <taxon>Eukaryota</taxon>
        <taxon>Viridiplantae</taxon>
        <taxon>Streptophyta</taxon>
        <taxon>Embryophyta</taxon>
        <taxon>Tracheophyta</taxon>
        <taxon>Spermatophyta</taxon>
        <taxon>Magnoliopsida</taxon>
        <taxon>eudicotyledons</taxon>
        <taxon>Gunneridae</taxon>
        <taxon>Pentapetalae</taxon>
        <taxon>asterids</taxon>
        <taxon>lamiids</taxon>
        <taxon>Lamiales</taxon>
        <taxon>Pedaliaceae</taxon>
        <taxon>Sesamum</taxon>
    </lineage>
</organism>
<dbReference type="GO" id="GO:0005634">
    <property type="term" value="C:nucleus"/>
    <property type="evidence" value="ECO:0007669"/>
    <property type="project" value="UniProtKB-SubCell"/>
</dbReference>
<sequence length="326" mass="36903">MRSADEDDGGIAAALLNQETTTQASNHLHSITLHLRPNVKGLHSITLHLRPAEKLVFLRDGLMENKASGLRKGAWTKEEDILLTKCIDKYGEGKWHQVPIRAGLNRCRKSCRLRWLNYLRPNIKRGLFTKDEVDLIVRLHKLLGNRWSLIAGRLPGRTANDVKNFWNTHMHRKLSGVGGCREKAMQKDITKSNIIRPRPRTFSKLQLTAPVAWSSETSKTNRENPENKKLMMSTSPSSPLKDDDANLIKSTQPPSSSSPDECIQWWSNLLEMSENRRDGLNTLSLPDDGQHQMEPLLSSNSYANQRGLSSLSGDVDVWELVNFQNL</sequence>
<dbReference type="RefSeq" id="XP_011099468.1">
    <property type="nucleotide sequence ID" value="XM_011101166.2"/>
</dbReference>
<protein>
    <submittedName>
        <fullName evidence="12">Transcription factor MYB1</fullName>
    </submittedName>
</protein>
<feature type="domain" description="HTH myb-type" evidence="10">
    <location>
        <begin position="120"/>
        <end position="174"/>
    </location>
</feature>
<evidence type="ECO:0000259" key="9">
    <source>
        <dbReference type="PROSITE" id="PS50090"/>
    </source>
</evidence>
<dbReference type="Gene3D" id="1.10.10.60">
    <property type="entry name" value="Homeodomain-like"/>
    <property type="match status" value="2"/>
</dbReference>
<feature type="region of interest" description="Disordered" evidence="8">
    <location>
        <begin position="213"/>
        <end position="260"/>
    </location>
</feature>
<keyword evidence="4" id="KW-0238">DNA-binding</keyword>
<dbReference type="Proteomes" id="UP000504604">
    <property type="component" value="Linkage group LG15"/>
</dbReference>
<evidence type="ECO:0000256" key="2">
    <source>
        <dbReference type="ARBA" id="ARBA00022737"/>
    </source>
</evidence>
<dbReference type="InterPro" id="IPR009057">
    <property type="entry name" value="Homeodomain-like_sf"/>
</dbReference>